<proteinExistence type="predicted"/>
<evidence type="ECO:0000313" key="3">
    <source>
        <dbReference type="Proteomes" id="UP001163046"/>
    </source>
</evidence>
<feature type="compositionally biased region" description="Polar residues" evidence="1">
    <location>
        <begin position="136"/>
        <end position="148"/>
    </location>
</feature>
<feature type="compositionally biased region" description="Basic and acidic residues" evidence="1">
    <location>
        <begin position="166"/>
        <end position="175"/>
    </location>
</feature>
<evidence type="ECO:0000256" key="1">
    <source>
        <dbReference type="SAM" id="MobiDB-lite"/>
    </source>
</evidence>
<reference evidence="2" key="1">
    <citation type="submission" date="2023-01" db="EMBL/GenBank/DDBJ databases">
        <title>Genome assembly of the deep-sea coral Lophelia pertusa.</title>
        <authorList>
            <person name="Herrera S."/>
            <person name="Cordes E."/>
        </authorList>
    </citation>
    <scope>NUCLEOTIDE SEQUENCE</scope>
    <source>
        <strain evidence="2">USNM1676648</strain>
        <tissue evidence="2">Polyp</tissue>
    </source>
</reference>
<sequence length="296" mass="33445">MVWIYGSGSEDLKSIEPYDHGDQDIMIWPNSDSLMIHVELLRYSLENPLHVRIQGSDHPVLQSCLVEGTKDVSTSALRNFHPTIFGCAVPTWFDMIMKVLKEFPSIFATSLKNNACGPAVTLNIFSALGENKISKQATESESVGASNSEEIKNGKSKTEQTTISAKRRDPEDGHWLQKNGSNESVNGLPVTLWTGYSGWFPLGSKPPKNSSNSDRDFRISFSHAEYLLSQEMNDIQRECYRCLKKFHRAHLSTQPKSLVSFHLKNILLQTIEETRCRAVDRRQQSRVHNENSSPTF</sequence>
<feature type="region of interest" description="Disordered" evidence="1">
    <location>
        <begin position="136"/>
        <end position="183"/>
    </location>
</feature>
<protein>
    <submittedName>
        <fullName evidence="2">Uncharacterized protein</fullName>
    </submittedName>
</protein>
<dbReference type="Gene3D" id="1.10.1410.40">
    <property type="match status" value="1"/>
</dbReference>
<organism evidence="2 3">
    <name type="scientific">Desmophyllum pertusum</name>
    <dbReference type="NCBI Taxonomy" id="174260"/>
    <lineage>
        <taxon>Eukaryota</taxon>
        <taxon>Metazoa</taxon>
        <taxon>Cnidaria</taxon>
        <taxon>Anthozoa</taxon>
        <taxon>Hexacorallia</taxon>
        <taxon>Scleractinia</taxon>
        <taxon>Caryophylliina</taxon>
        <taxon>Caryophylliidae</taxon>
        <taxon>Desmophyllum</taxon>
    </lineage>
</organism>
<dbReference type="OrthoDB" id="5974599at2759"/>
<keyword evidence="3" id="KW-1185">Reference proteome</keyword>
<name>A0A9W9ZZK4_9CNID</name>
<comment type="caution">
    <text evidence="2">The sequence shown here is derived from an EMBL/GenBank/DDBJ whole genome shotgun (WGS) entry which is preliminary data.</text>
</comment>
<evidence type="ECO:0000313" key="2">
    <source>
        <dbReference type="EMBL" id="KAJ7390395.1"/>
    </source>
</evidence>
<accession>A0A9W9ZZK4</accession>
<gene>
    <name evidence="2" type="ORF">OS493_025649</name>
</gene>
<dbReference type="AlphaFoldDB" id="A0A9W9ZZK4"/>
<dbReference type="Proteomes" id="UP001163046">
    <property type="component" value="Unassembled WGS sequence"/>
</dbReference>
<dbReference type="EMBL" id="MU825417">
    <property type="protein sequence ID" value="KAJ7390395.1"/>
    <property type="molecule type" value="Genomic_DNA"/>
</dbReference>
<feature type="compositionally biased region" description="Basic and acidic residues" evidence="1">
    <location>
        <begin position="149"/>
        <end position="158"/>
    </location>
</feature>